<dbReference type="Gene3D" id="3.40.50.150">
    <property type="entry name" value="Vaccinia Virus protein VP39"/>
    <property type="match status" value="1"/>
</dbReference>
<reference evidence="1 2" key="1">
    <citation type="submission" date="2020-02" db="EMBL/GenBank/DDBJ databases">
        <title>Acidophilic actinobacteria isolated from forest soil.</title>
        <authorList>
            <person name="Golinska P."/>
        </authorList>
    </citation>
    <scope>NUCLEOTIDE SEQUENCE [LARGE SCALE GENOMIC DNA]</scope>
    <source>
        <strain evidence="1 2">NL8</strain>
    </source>
</reference>
<protein>
    <submittedName>
        <fullName evidence="1">SAM-dependent methyltransferase</fullName>
        <ecNumber evidence="1">2.1.1.-</ecNumber>
    </submittedName>
</protein>
<dbReference type="RefSeq" id="WP_212010561.1">
    <property type="nucleotide sequence ID" value="NZ_JAAFYZ010000060.1"/>
</dbReference>
<dbReference type="GO" id="GO:0032259">
    <property type="term" value="P:methylation"/>
    <property type="evidence" value="ECO:0007669"/>
    <property type="project" value="UniProtKB-KW"/>
</dbReference>
<dbReference type="InterPro" id="IPR006764">
    <property type="entry name" value="SAM_dep_MeTrfase_SAV2177_type"/>
</dbReference>
<sequence>MDSIDAAELALSLPEVDPSRASIARIYDFWLGGSQNFEADREAGRRAAEALPTLPAWARANRAFLRHVVDELVTTYGIRQFLDLGSGVPTAGNVHEVAQAVAPEATVVYIDMDPVAIAHARALLADNPTAHAALADLREPPVVLDHPVVRDTIDWSKPVAVLMFAVLHFIPDDADAARIVRAFMEPCGPGSYLAISHGSHDRAALAAQQQAARNYLQFTGVPFTPRSAEQIAPWLTGLEIQPPGLVDVDVWLPSLRDGDTPNVPSLGVLARKGAGAGTAR</sequence>
<dbReference type="SUPFAM" id="SSF53335">
    <property type="entry name" value="S-adenosyl-L-methionine-dependent methyltransferases"/>
    <property type="match status" value="1"/>
</dbReference>
<dbReference type="Pfam" id="PF04672">
    <property type="entry name" value="Methyltransf_19"/>
    <property type="match status" value="1"/>
</dbReference>
<dbReference type="Proteomes" id="UP000730482">
    <property type="component" value="Unassembled WGS sequence"/>
</dbReference>
<gene>
    <name evidence="1" type="ORF">KGQ19_19135</name>
</gene>
<organism evidence="1 2">
    <name type="scientific">Catenulispora pinistramenti</name>
    <dbReference type="NCBI Taxonomy" id="2705254"/>
    <lineage>
        <taxon>Bacteria</taxon>
        <taxon>Bacillati</taxon>
        <taxon>Actinomycetota</taxon>
        <taxon>Actinomycetes</taxon>
        <taxon>Catenulisporales</taxon>
        <taxon>Catenulisporaceae</taxon>
        <taxon>Catenulispora</taxon>
    </lineage>
</organism>
<dbReference type="PIRSF" id="PIRSF017393">
    <property type="entry name" value="MTase_SAV2177"/>
    <property type="match status" value="1"/>
</dbReference>
<comment type="caution">
    <text evidence="1">The sequence shown here is derived from an EMBL/GenBank/DDBJ whole genome shotgun (WGS) entry which is preliminary data.</text>
</comment>
<name>A0ABS5KSI8_9ACTN</name>
<keyword evidence="1" id="KW-0808">Transferase</keyword>
<keyword evidence="2" id="KW-1185">Reference proteome</keyword>
<dbReference type="EC" id="2.1.1.-" evidence="1"/>
<evidence type="ECO:0000313" key="2">
    <source>
        <dbReference type="Proteomes" id="UP000730482"/>
    </source>
</evidence>
<dbReference type="GO" id="GO:0008168">
    <property type="term" value="F:methyltransferase activity"/>
    <property type="evidence" value="ECO:0007669"/>
    <property type="project" value="UniProtKB-KW"/>
</dbReference>
<accession>A0ABS5KSI8</accession>
<keyword evidence="1" id="KW-0489">Methyltransferase</keyword>
<dbReference type="InterPro" id="IPR029063">
    <property type="entry name" value="SAM-dependent_MTases_sf"/>
</dbReference>
<proteinExistence type="predicted"/>
<evidence type="ECO:0000313" key="1">
    <source>
        <dbReference type="EMBL" id="MBS2548984.1"/>
    </source>
</evidence>
<dbReference type="EMBL" id="JAAFYZ010000060">
    <property type="protein sequence ID" value="MBS2548984.1"/>
    <property type="molecule type" value="Genomic_DNA"/>
</dbReference>